<dbReference type="OrthoDB" id="10056585at2759"/>
<evidence type="ECO:0000313" key="3">
    <source>
        <dbReference type="Proteomes" id="UP001152803"/>
    </source>
</evidence>
<evidence type="ECO:0000256" key="1">
    <source>
        <dbReference type="SAM" id="Coils"/>
    </source>
</evidence>
<dbReference type="AlphaFoldDB" id="A0A9Q1HP12"/>
<keyword evidence="1" id="KW-0175">Coiled coil</keyword>
<comment type="caution">
    <text evidence="2">The sequence shown here is derived from an EMBL/GenBank/DDBJ whole genome shotgun (WGS) entry which is preliminary data.</text>
</comment>
<dbReference type="EMBL" id="JAFJMO010000017">
    <property type="protein sequence ID" value="KAJ8251913.1"/>
    <property type="molecule type" value="Genomic_DNA"/>
</dbReference>
<dbReference type="Proteomes" id="UP001152803">
    <property type="component" value="Unassembled WGS sequence"/>
</dbReference>
<evidence type="ECO:0000313" key="2">
    <source>
        <dbReference type="EMBL" id="KAJ8251913.1"/>
    </source>
</evidence>
<accession>A0A9Q1HP12</accession>
<name>A0A9Q1HP12_CONCO</name>
<gene>
    <name evidence="2" type="ORF">COCON_G00212250</name>
</gene>
<proteinExistence type="predicted"/>
<feature type="coiled-coil region" evidence="1">
    <location>
        <begin position="279"/>
        <end position="356"/>
    </location>
</feature>
<organism evidence="2 3">
    <name type="scientific">Conger conger</name>
    <name type="common">Conger eel</name>
    <name type="synonym">Muraena conger</name>
    <dbReference type="NCBI Taxonomy" id="82655"/>
    <lineage>
        <taxon>Eukaryota</taxon>
        <taxon>Metazoa</taxon>
        <taxon>Chordata</taxon>
        <taxon>Craniata</taxon>
        <taxon>Vertebrata</taxon>
        <taxon>Euteleostomi</taxon>
        <taxon>Actinopterygii</taxon>
        <taxon>Neopterygii</taxon>
        <taxon>Teleostei</taxon>
        <taxon>Anguilliformes</taxon>
        <taxon>Congridae</taxon>
        <taxon>Conger</taxon>
    </lineage>
</organism>
<reference evidence="2" key="1">
    <citation type="journal article" date="2023" name="Science">
        <title>Genome structures resolve the early diversification of teleost fishes.</title>
        <authorList>
            <person name="Parey E."/>
            <person name="Louis A."/>
            <person name="Montfort J."/>
            <person name="Bouchez O."/>
            <person name="Roques C."/>
            <person name="Iampietro C."/>
            <person name="Lluch J."/>
            <person name="Castinel A."/>
            <person name="Donnadieu C."/>
            <person name="Desvignes T."/>
            <person name="Floi Bucao C."/>
            <person name="Jouanno E."/>
            <person name="Wen M."/>
            <person name="Mejri S."/>
            <person name="Dirks R."/>
            <person name="Jansen H."/>
            <person name="Henkel C."/>
            <person name="Chen W.J."/>
            <person name="Zahm M."/>
            <person name="Cabau C."/>
            <person name="Klopp C."/>
            <person name="Thompson A.W."/>
            <person name="Robinson-Rechavi M."/>
            <person name="Braasch I."/>
            <person name="Lecointre G."/>
            <person name="Bobe J."/>
            <person name="Postlethwait J.H."/>
            <person name="Berthelot C."/>
            <person name="Roest Crollius H."/>
            <person name="Guiguen Y."/>
        </authorList>
    </citation>
    <scope>NUCLEOTIDE SEQUENCE</scope>
    <source>
        <strain evidence="2">Concon-B</strain>
    </source>
</reference>
<protein>
    <submittedName>
        <fullName evidence="2">Uncharacterized protein</fullName>
    </submittedName>
</protein>
<sequence length="361" mass="41184">MFGSTPTLKAEVLWTLYTVECVEQLNLRSLVSISMDGPNVNWKFFELLQREHAEQYGGAQLVVVGSCGLHTLHNAFKCGFSMWQLEKVLRAMHFLFHNVPARREDFTALTKSLSLLTRFVKRELLQDITPLQLIRLDVADQKNWVCLKKADLGLGAEAVLKELQRSNSVGELTVLEFRNDCLKGMSNIIKKVQDKSPQKYPTVRQMACLDPTVIQPYPELWAFCKKVLLLSHGQATVERGFSINKEELLTSVGSARSKYREYLDLEKRKRQTTAQGQKRKATEDHIAELKKKKKTLLEVSDSLEKDADKFAEQAEGKSGTLMAQLITKSNVLRKRFKEKISELKQVEAELESKAIELRLMP</sequence>
<keyword evidence="3" id="KW-1185">Reference proteome</keyword>